<proteinExistence type="predicted"/>
<protein>
    <submittedName>
        <fullName evidence="6">Oidioi.mRNA.OKI2018_I69.XSR.g13600.t1.cds</fullName>
    </submittedName>
</protein>
<gene>
    <name evidence="6" type="ORF">OKIOD_LOCUS5158</name>
</gene>
<evidence type="ECO:0000313" key="6">
    <source>
        <dbReference type="EMBL" id="CAG5094486.1"/>
    </source>
</evidence>
<keyword evidence="3" id="KW-0067">ATP-binding</keyword>
<name>A0ABN7SC40_OIKDI</name>
<dbReference type="PROSITE" id="PS51193">
    <property type="entry name" value="HELICASE_ATP_BIND_2"/>
    <property type="match status" value="1"/>
</dbReference>
<accession>A0ABN7SC40</accession>
<feature type="domain" description="Helicase ATP-binding" evidence="5">
    <location>
        <begin position="7"/>
        <end position="95"/>
    </location>
</feature>
<keyword evidence="7" id="KW-1185">Reference proteome</keyword>
<dbReference type="EMBL" id="OU015569">
    <property type="protein sequence ID" value="CAG5094486.1"/>
    <property type="molecule type" value="Genomic_DNA"/>
</dbReference>
<sequence length="95" mass="10570">MKELVYHDIKVRFPYEPYPAQNDYMSKCIEALKSGCHAILESPTGTGKTLCLLASVLAYREHFFDEMKRAVQSGMPGAHMGHVPKSSTPLVLTLS</sequence>
<evidence type="ECO:0000313" key="7">
    <source>
        <dbReference type="Proteomes" id="UP001158576"/>
    </source>
</evidence>
<keyword evidence="2" id="KW-0378">Hydrolase</keyword>
<dbReference type="PANTHER" id="PTHR11472">
    <property type="entry name" value="DNA REPAIR DEAD HELICASE RAD3/XP-D SUBFAMILY MEMBER"/>
    <property type="match status" value="1"/>
</dbReference>
<feature type="compositionally biased region" description="Polar residues" evidence="4">
    <location>
        <begin position="85"/>
        <end position="95"/>
    </location>
</feature>
<dbReference type="InterPro" id="IPR045028">
    <property type="entry name" value="DinG/Rad3-like"/>
</dbReference>
<evidence type="ECO:0000256" key="4">
    <source>
        <dbReference type="SAM" id="MobiDB-lite"/>
    </source>
</evidence>
<dbReference type="InterPro" id="IPR014013">
    <property type="entry name" value="Helic_SF1/SF2_ATP-bd_DinG/Rad3"/>
</dbReference>
<reference evidence="6 7" key="1">
    <citation type="submission" date="2021-04" db="EMBL/GenBank/DDBJ databases">
        <authorList>
            <person name="Bliznina A."/>
        </authorList>
    </citation>
    <scope>NUCLEOTIDE SEQUENCE [LARGE SCALE GENOMIC DNA]</scope>
</reference>
<dbReference type="Proteomes" id="UP001158576">
    <property type="component" value="Chromosome XSR"/>
</dbReference>
<dbReference type="InterPro" id="IPR027417">
    <property type="entry name" value="P-loop_NTPase"/>
</dbReference>
<organism evidence="6 7">
    <name type="scientific">Oikopleura dioica</name>
    <name type="common">Tunicate</name>
    <dbReference type="NCBI Taxonomy" id="34765"/>
    <lineage>
        <taxon>Eukaryota</taxon>
        <taxon>Metazoa</taxon>
        <taxon>Chordata</taxon>
        <taxon>Tunicata</taxon>
        <taxon>Appendicularia</taxon>
        <taxon>Copelata</taxon>
        <taxon>Oikopleuridae</taxon>
        <taxon>Oikopleura</taxon>
    </lineage>
</organism>
<evidence type="ECO:0000256" key="2">
    <source>
        <dbReference type="ARBA" id="ARBA00022801"/>
    </source>
</evidence>
<dbReference type="SUPFAM" id="SSF52540">
    <property type="entry name" value="P-loop containing nucleoside triphosphate hydrolases"/>
    <property type="match status" value="1"/>
</dbReference>
<evidence type="ECO:0000256" key="3">
    <source>
        <dbReference type="ARBA" id="ARBA00022840"/>
    </source>
</evidence>
<evidence type="ECO:0000256" key="1">
    <source>
        <dbReference type="ARBA" id="ARBA00022741"/>
    </source>
</evidence>
<keyword evidence="1" id="KW-0547">Nucleotide-binding</keyword>
<dbReference type="Gene3D" id="3.40.50.300">
    <property type="entry name" value="P-loop containing nucleotide triphosphate hydrolases"/>
    <property type="match status" value="1"/>
</dbReference>
<dbReference type="PANTHER" id="PTHR11472:SF34">
    <property type="entry name" value="REGULATOR OF TELOMERE ELONGATION HELICASE 1"/>
    <property type="match status" value="1"/>
</dbReference>
<feature type="region of interest" description="Disordered" evidence="4">
    <location>
        <begin position="75"/>
        <end position="95"/>
    </location>
</feature>
<evidence type="ECO:0000259" key="5">
    <source>
        <dbReference type="PROSITE" id="PS51193"/>
    </source>
</evidence>